<reference evidence="1 2" key="1">
    <citation type="submission" date="2021-04" db="EMBL/GenBank/DDBJ databases">
        <authorList>
            <person name="Bliznina A."/>
        </authorList>
    </citation>
    <scope>NUCLEOTIDE SEQUENCE [LARGE SCALE GENOMIC DNA]</scope>
</reference>
<accession>A0ABN7SKV5</accession>
<organism evidence="1 2">
    <name type="scientific">Oikopleura dioica</name>
    <name type="common">Tunicate</name>
    <dbReference type="NCBI Taxonomy" id="34765"/>
    <lineage>
        <taxon>Eukaryota</taxon>
        <taxon>Metazoa</taxon>
        <taxon>Chordata</taxon>
        <taxon>Tunicata</taxon>
        <taxon>Appendicularia</taxon>
        <taxon>Copelata</taxon>
        <taxon>Oikopleuridae</taxon>
        <taxon>Oikopleura</taxon>
    </lineage>
</organism>
<proteinExistence type="predicted"/>
<dbReference type="EMBL" id="OU015569">
    <property type="protein sequence ID" value="CAG5099798.1"/>
    <property type="molecule type" value="Genomic_DNA"/>
</dbReference>
<sequence>MELCNTLIANGLECVKASNMDTPASERKRFSDSTETGIEVEGTDLPDLAEITESLGQAMIKWSNELHLMGNTLIEREAIYRDPATGALFKRPLNLADSGKNLYQNNLDAAKYFGPCFKILSDFHVNITLPPSSGERLSTVQLRQGEN</sequence>
<dbReference type="Proteomes" id="UP001158576">
    <property type="component" value="Chromosome XSR"/>
</dbReference>
<protein>
    <submittedName>
        <fullName evidence="1">Oidioi.mRNA.OKI2018_I69.XSR.g16691.t1.cds</fullName>
    </submittedName>
</protein>
<keyword evidence="2" id="KW-1185">Reference proteome</keyword>
<evidence type="ECO:0000313" key="2">
    <source>
        <dbReference type="Proteomes" id="UP001158576"/>
    </source>
</evidence>
<name>A0ABN7SKV5_OIKDI</name>
<evidence type="ECO:0000313" key="1">
    <source>
        <dbReference type="EMBL" id="CAG5099798.1"/>
    </source>
</evidence>
<gene>
    <name evidence="1" type="ORF">OKIOD_LOCUS8249</name>
</gene>